<evidence type="ECO:0000256" key="1">
    <source>
        <dbReference type="ARBA" id="ARBA00008894"/>
    </source>
</evidence>
<keyword evidence="8" id="KW-1185">Reference proteome</keyword>
<keyword evidence="3" id="KW-0611">Plant defense</keyword>
<comment type="caution">
    <text evidence="7">The sequence shown here is derived from an EMBL/GenBank/DDBJ whole genome shotgun (WGS) entry which is preliminary data.</text>
</comment>
<dbReference type="PROSITE" id="PS51450">
    <property type="entry name" value="LRR"/>
    <property type="match status" value="1"/>
</dbReference>
<dbReference type="InterPro" id="IPR003593">
    <property type="entry name" value="AAA+_ATPase"/>
</dbReference>
<feature type="domain" description="AAA+ ATPase" evidence="6">
    <location>
        <begin position="177"/>
        <end position="331"/>
    </location>
</feature>
<dbReference type="SUPFAM" id="SSF52047">
    <property type="entry name" value="RNI-like"/>
    <property type="match status" value="2"/>
</dbReference>
<evidence type="ECO:0000256" key="4">
    <source>
        <dbReference type="ARBA" id="ARBA00022840"/>
    </source>
</evidence>
<dbReference type="Gene3D" id="3.40.50.300">
    <property type="entry name" value="P-loop containing nucleotide triphosphate hydrolases"/>
    <property type="match status" value="1"/>
</dbReference>
<dbReference type="InterPro" id="IPR032675">
    <property type="entry name" value="LRR_dom_sf"/>
</dbReference>
<dbReference type="InterPro" id="IPR050905">
    <property type="entry name" value="Plant_NBS-LRR"/>
</dbReference>
<dbReference type="PRINTS" id="PR00364">
    <property type="entry name" value="DISEASERSIST"/>
</dbReference>
<dbReference type="FunFam" id="3.40.50.300:FF:001091">
    <property type="entry name" value="Probable disease resistance protein At1g61300"/>
    <property type="match status" value="1"/>
</dbReference>
<organism evidence="7 8">
    <name type="scientific">Nelumbo nucifera</name>
    <name type="common">Sacred lotus</name>
    <dbReference type="NCBI Taxonomy" id="4432"/>
    <lineage>
        <taxon>Eukaryota</taxon>
        <taxon>Viridiplantae</taxon>
        <taxon>Streptophyta</taxon>
        <taxon>Embryophyta</taxon>
        <taxon>Tracheophyta</taxon>
        <taxon>Spermatophyta</taxon>
        <taxon>Magnoliopsida</taxon>
        <taxon>Proteales</taxon>
        <taxon>Nelumbonaceae</taxon>
        <taxon>Nelumbo</taxon>
    </lineage>
</organism>
<keyword evidence="4" id="KW-0547">Nucleotide-binding</keyword>
<dbReference type="GO" id="GO:0005524">
    <property type="term" value="F:ATP binding"/>
    <property type="evidence" value="ECO:0007669"/>
    <property type="project" value="UniProtKB-KW"/>
</dbReference>
<evidence type="ECO:0000256" key="5">
    <source>
        <dbReference type="SAM" id="Coils"/>
    </source>
</evidence>
<dbReference type="SUPFAM" id="SSF52058">
    <property type="entry name" value="L domain-like"/>
    <property type="match status" value="1"/>
</dbReference>
<dbReference type="Proteomes" id="UP000607653">
    <property type="component" value="Unassembled WGS sequence"/>
</dbReference>
<protein>
    <recommendedName>
        <fullName evidence="6">AAA+ ATPase domain-containing protein</fullName>
    </recommendedName>
</protein>
<dbReference type="GO" id="GO:0043531">
    <property type="term" value="F:ADP binding"/>
    <property type="evidence" value="ECO:0007669"/>
    <property type="project" value="InterPro"/>
</dbReference>
<evidence type="ECO:0000313" key="7">
    <source>
        <dbReference type="EMBL" id="DAD39152.1"/>
    </source>
</evidence>
<dbReference type="InterPro" id="IPR057135">
    <property type="entry name" value="At4g27190-like_LRR"/>
</dbReference>
<dbReference type="InterPro" id="IPR001611">
    <property type="entry name" value="Leu-rich_rpt"/>
</dbReference>
<dbReference type="Pfam" id="PF13855">
    <property type="entry name" value="LRR_8"/>
    <property type="match status" value="1"/>
</dbReference>
<dbReference type="GO" id="GO:0006952">
    <property type="term" value="P:defense response"/>
    <property type="evidence" value="ECO:0007669"/>
    <property type="project" value="UniProtKB-KW"/>
</dbReference>
<dbReference type="SMART" id="SM00382">
    <property type="entry name" value="AAA"/>
    <property type="match status" value="1"/>
</dbReference>
<dbReference type="PANTHER" id="PTHR33463:SF218">
    <property type="entry name" value="DISEASE RESISTANCE PROTEIN RPS2-LIKE"/>
    <property type="match status" value="1"/>
</dbReference>
<accession>A0A822Z298</accession>
<sequence>MAMEFVSSILVEIGKCLLGPVFEAVGQRVNNVVKVKENIEQLRKQVRELEKTKESVEKLIKKAERKGEDIKDNVTKWLEDVMSIIDETNSFIDNEIKENGSCFKGLYPNCGSRYQLSKKAGEKMKRIKELQEGGRFDVVSDPAPPLGIEFMCDRDFQMFKSRESAIKEIREALKDENVHVIGIYGMGGVGKTTLVTEIGKQVEKEKLFDKVVMAVVSQDPYLKQIQGEIARMLPLEFEEKENVLERAQKLSRKLQKEKSILIILDDMWKNLDLKQLGILLDLDDNKQRERRGCCKILLTTRSKDVCDVMVERNAIIRLDILSEEEAWGLFKRKVGDGVEQGDFHNVAREVVKECKGLPVAIVTVAGALRHKKDLQEWKDALEGLKRVEPQSVQGMDQQVYTCVRWSFDYLDDVETQRFFLYCCLFPEDYEIEIEEMMWYCFGAGVFENVETIEDARRKTRRIVNKLKASSLLLQGESQDFIKMHDIVRDVAISIVSRRVAVGNRSHHDELFMVRAGKGLTEWPRMESGIIKAAAGYTAISLMNNDIQKLPAADGLLESSSSGRLRTLLLQKYFRSSSKLEIPNTFFGGVIKSLTTLDLSNNIIGPSNLSSIQCLTNLLTLNLQGCRGLQQEISVLGSLNQLVILRLNRCNLERLPPDMARLTNLRVLDLSDNKGLIIPPNVISSWSHLEELYLFGSFCEWEQVQGIRTGEEQRAAASLAELKSLHGLTTLEVMVEVKNSSKSLRDGFVFQDLKRFFIVMHGDDGTMNYDFDWMTGISDYYRTNSPVNWLGFKNLPAQTIKVVCSNQLQRIQVLQLYDCNGVRSMEELDDKMGFNCLESLSICGCNEVEYLWPTHPISVLAKSSQLAVFTNLEKLHIESMQVLRGIICPAADQSLAKLKYLYVRRCPGLLNIVTPNLHQSLQKLETLEVKECMNMEVIFQFDQGLLSDDRHQGQAEAVPIVLSYGLLNYLKLRSLPKLTSIWNGSPQLLMNFPALNTLDLDGCQSLRSIFSCPSLKCLSSYQGAPNLETLSVFGCSSLKEIFHFEGIISDNHRQGQASAPIVLSYGLLDYMKLGYLPKLTSIWSGSPQLLVNFPALNTLDLDGCQSLRSIFSCPSLKCLSSYQGAPNLEWLSVFDCSSLEEIFHFEGILSNDHHQGQAAAPIVLSYGLLKYLTLTSLPKLTSIWSGSRQLLVNFPALNTLVLDGCQSLRNIFSVAMIPSLKCLKIRDCKKLEEIITKGKENEAEFCTTHHDPPQLQLVGLKELIIDSCPKIKCLGLSSQGAPKLETLVMKDCPLLEEIVEKEEGILKDVILFPNVTSLTVRYCPRLLRTPFGFATPSLFQAHPLCLIAPSNLKTVILGGFHGYRKIFSATIARALLQLEWLQVYDCSSVEEIFEDAVDKIAIIFPKLQWLEFEFLPSLIKIYGRNSSSDLFRCPLLKDVTIRECPKLLHFPFQRQSVPLLQEFRIVSYGLTMEELSNKYGKEMLESGKPLLRLISKDVENRFFLDLDE</sequence>
<comment type="similarity">
    <text evidence="1">Belongs to the disease resistance NB-LRR family.</text>
</comment>
<feature type="coiled-coil region" evidence="5">
    <location>
        <begin position="32"/>
        <end position="73"/>
    </location>
</feature>
<keyword evidence="2" id="KW-0677">Repeat</keyword>
<dbReference type="Gene3D" id="1.10.8.430">
    <property type="entry name" value="Helical domain of apoptotic protease-activating factors"/>
    <property type="match status" value="1"/>
</dbReference>
<dbReference type="PANTHER" id="PTHR33463">
    <property type="entry name" value="NB-ARC DOMAIN-CONTAINING PROTEIN-RELATED"/>
    <property type="match status" value="1"/>
</dbReference>
<dbReference type="InterPro" id="IPR002182">
    <property type="entry name" value="NB-ARC"/>
</dbReference>
<dbReference type="Pfam" id="PF23247">
    <property type="entry name" value="LRR_RPS2"/>
    <property type="match status" value="4"/>
</dbReference>
<dbReference type="Gene3D" id="1.10.10.10">
    <property type="entry name" value="Winged helix-like DNA-binding domain superfamily/Winged helix DNA-binding domain"/>
    <property type="match status" value="1"/>
</dbReference>
<dbReference type="Gene3D" id="3.80.10.10">
    <property type="entry name" value="Ribonuclease Inhibitor"/>
    <property type="match status" value="5"/>
</dbReference>
<name>A0A822Z298_NELNU</name>
<dbReference type="Pfam" id="PF00931">
    <property type="entry name" value="NB-ARC"/>
    <property type="match status" value="1"/>
</dbReference>
<keyword evidence="5" id="KW-0175">Coiled coil</keyword>
<evidence type="ECO:0000259" key="6">
    <source>
        <dbReference type="SMART" id="SM00382"/>
    </source>
</evidence>
<dbReference type="InterPro" id="IPR027417">
    <property type="entry name" value="P-loop_NTPase"/>
</dbReference>
<dbReference type="InterPro" id="IPR036388">
    <property type="entry name" value="WH-like_DNA-bd_sf"/>
</dbReference>
<keyword evidence="4" id="KW-0067">ATP-binding</keyword>
<gene>
    <name evidence="7" type="ORF">HUJ06_013475</name>
</gene>
<evidence type="ECO:0000256" key="2">
    <source>
        <dbReference type="ARBA" id="ARBA00022737"/>
    </source>
</evidence>
<evidence type="ECO:0000256" key="3">
    <source>
        <dbReference type="ARBA" id="ARBA00022821"/>
    </source>
</evidence>
<reference evidence="7 8" key="1">
    <citation type="journal article" date="2020" name="Mol. Biol. Evol.">
        <title>Distinct Expression and Methylation Patterns for Genes with Different Fates following a Single Whole-Genome Duplication in Flowering Plants.</title>
        <authorList>
            <person name="Shi T."/>
            <person name="Rahmani R.S."/>
            <person name="Gugger P.F."/>
            <person name="Wang M."/>
            <person name="Li H."/>
            <person name="Zhang Y."/>
            <person name="Li Z."/>
            <person name="Wang Q."/>
            <person name="Van de Peer Y."/>
            <person name="Marchal K."/>
            <person name="Chen J."/>
        </authorList>
    </citation>
    <scope>NUCLEOTIDE SEQUENCE [LARGE SCALE GENOMIC DNA]</scope>
    <source>
        <tissue evidence="7">Leaf</tissue>
    </source>
</reference>
<dbReference type="SUPFAM" id="SSF52540">
    <property type="entry name" value="P-loop containing nucleoside triphosphate hydrolases"/>
    <property type="match status" value="1"/>
</dbReference>
<dbReference type="EMBL" id="DUZY01000005">
    <property type="protein sequence ID" value="DAD39152.1"/>
    <property type="molecule type" value="Genomic_DNA"/>
</dbReference>
<dbReference type="InterPro" id="IPR042197">
    <property type="entry name" value="Apaf_helical"/>
</dbReference>
<evidence type="ECO:0000313" key="8">
    <source>
        <dbReference type="Proteomes" id="UP000607653"/>
    </source>
</evidence>
<proteinExistence type="inferred from homology"/>